<dbReference type="STRING" id="357278.IV61_GL001153"/>
<name>A0A0R1GP45_9LACO</name>
<dbReference type="InterPro" id="IPR016181">
    <property type="entry name" value="Acyl_CoA_acyltransferase"/>
</dbReference>
<reference evidence="1 2" key="1">
    <citation type="journal article" date="2015" name="Genome Announc.">
        <title>Expanding the biotechnology potential of lactobacilli through comparative genomics of 213 strains and associated genera.</title>
        <authorList>
            <person name="Sun Z."/>
            <person name="Harris H.M."/>
            <person name="McCann A."/>
            <person name="Guo C."/>
            <person name="Argimon S."/>
            <person name="Zhang W."/>
            <person name="Yang X."/>
            <person name="Jeffery I.B."/>
            <person name="Cooney J.C."/>
            <person name="Kagawa T.F."/>
            <person name="Liu W."/>
            <person name="Song Y."/>
            <person name="Salvetti E."/>
            <person name="Wrobel A."/>
            <person name="Rasinkangas P."/>
            <person name="Parkhill J."/>
            <person name="Rea M.C."/>
            <person name="O'Sullivan O."/>
            <person name="Ritari J."/>
            <person name="Douillard F.P."/>
            <person name="Paul Ross R."/>
            <person name="Yang R."/>
            <person name="Briner A.E."/>
            <person name="Felis G.E."/>
            <person name="de Vos W.M."/>
            <person name="Barrangou R."/>
            <person name="Klaenhammer T.R."/>
            <person name="Caufield P.W."/>
            <person name="Cui Y."/>
            <person name="Zhang H."/>
            <person name="O'Toole P.W."/>
        </authorList>
    </citation>
    <scope>NUCLEOTIDE SEQUENCE [LARGE SCALE GENOMIC DNA]</scope>
    <source>
        <strain evidence="1 2">ATCC 53295</strain>
    </source>
</reference>
<dbReference type="SUPFAM" id="SSF55729">
    <property type="entry name" value="Acyl-CoA N-acyltransferases (Nat)"/>
    <property type="match status" value="1"/>
</dbReference>
<evidence type="ECO:0008006" key="3">
    <source>
        <dbReference type="Google" id="ProtNLM"/>
    </source>
</evidence>
<keyword evidence="2" id="KW-1185">Reference proteome</keyword>
<dbReference type="Proteomes" id="UP000051176">
    <property type="component" value="Unassembled WGS sequence"/>
</dbReference>
<protein>
    <recommendedName>
        <fullName evidence="3">N-acetyltransferase domain-containing protein</fullName>
    </recommendedName>
</protein>
<dbReference type="PATRIC" id="fig|1267003.4.peg.1416"/>
<dbReference type="eggNOG" id="COG1670">
    <property type="taxonomic scope" value="Bacteria"/>
</dbReference>
<evidence type="ECO:0000313" key="1">
    <source>
        <dbReference type="EMBL" id="KRK35720.1"/>
    </source>
</evidence>
<dbReference type="RefSeq" id="WP_020090010.1">
    <property type="nucleotide sequence ID" value="NZ_AZCZ01000033.1"/>
</dbReference>
<evidence type="ECO:0000313" key="2">
    <source>
        <dbReference type="Proteomes" id="UP000051176"/>
    </source>
</evidence>
<dbReference type="OrthoDB" id="2249426at2"/>
<comment type="caution">
    <text evidence="1">The sequence shown here is derived from an EMBL/GenBank/DDBJ whole genome shotgun (WGS) entry which is preliminary data.</text>
</comment>
<organism evidence="1 2">
    <name type="scientific">Levilactobacillus parabrevis ATCC 53295</name>
    <dbReference type="NCBI Taxonomy" id="1267003"/>
    <lineage>
        <taxon>Bacteria</taxon>
        <taxon>Bacillati</taxon>
        <taxon>Bacillota</taxon>
        <taxon>Bacilli</taxon>
        <taxon>Lactobacillales</taxon>
        <taxon>Lactobacillaceae</taxon>
        <taxon>Levilactobacillus</taxon>
    </lineage>
</organism>
<sequence>MSSFEGYHPLLTPSFRFDWLTRFKLKNVATLTNRDLAETADWINNTMRSTMKESTLTWGIERRRTHKLVGWGGFFTLDLPAHTGHAGLEGKRLPVGEQQEIVDRLVNFGRDELQLTEMTLTPSANLDETVLAAAGFTANSADADWTWCLHH</sequence>
<dbReference type="AlphaFoldDB" id="A0A0R1GP45"/>
<dbReference type="EMBL" id="AZCZ01000033">
    <property type="protein sequence ID" value="KRK35720.1"/>
    <property type="molecule type" value="Genomic_DNA"/>
</dbReference>
<proteinExistence type="predicted"/>
<accession>A0A0R1GP45</accession>
<dbReference type="Gene3D" id="3.40.630.30">
    <property type="match status" value="1"/>
</dbReference>
<gene>
    <name evidence="1" type="ORF">FD07_GL001338</name>
</gene>